<evidence type="ECO:0000313" key="4">
    <source>
        <dbReference type="EMBL" id="KAG7163258.1"/>
    </source>
</evidence>
<comment type="function">
    <text evidence="1">Destroys radicals which are normally produced within the cells and which are toxic to biological systems.</text>
</comment>
<dbReference type="InterPro" id="IPR036423">
    <property type="entry name" value="SOD-like_Cu/Zn_dom_sf"/>
</dbReference>
<gene>
    <name evidence="4" type="ORF">Hamer_G004365</name>
</gene>
<dbReference type="InterPro" id="IPR001424">
    <property type="entry name" value="SOD_Cu_Zn_dom"/>
</dbReference>
<keyword evidence="2" id="KW-0812">Transmembrane</keyword>
<keyword evidence="1" id="KW-0479">Metal-binding</keyword>
<evidence type="ECO:0000256" key="2">
    <source>
        <dbReference type="SAM" id="Phobius"/>
    </source>
</evidence>
<dbReference type="PANTHER" id="PTHR10003">
    <property type="entry name" value="SUPEROXIDE DISMUTASE CU-ZN -RELATED"/>
    <property type="match status" value="1"/>
</dbReference>
<feature type="transmembrane region" description="Helical" evidence="2">
    <location>
        <begin position="6"/>
        <end position="28"/>
    </location>
</feature>
<dbReference type="Proteomes" id="UP000747542">
    <property type="component" value="Unassembled WGS sequence"/>
</dbReference>
<dbReference type="SUPFAM" id="SSF49329">
    <property type="entry name" value="Cu,Zn superoxide dismutase-like"/>
    <property type="match status" value="1"/>
</dbReference>
<dbReference type="InterPro" id="IPR024134">
    <property type="entry name" value="SOD_Cu/Zn_/chaperone"/>
</dbReference>
<name>A0A8J5JY57_HOMAM</name>
<organism evidence="4 5">
    <name type="scientific">Homarus americanus</name>
    <name type="common">American lobster</name>
    <dbReference type="NCBI Taxonomy" id="6706"/>
    <lineage>
        <taxon>Eukaryota</taxon>
        <taxon>Metazoa</taxon>
        <taxon>Ecdysozoa</taxon>
        <taxon>Arthropoda</taxon>
        <taxon>Crustacea</taxon>
        <taxon>Multicrustacea</taxon>
        <taxon>Malacostraca</taxon>
        <taxon>Eumalacostraca</taxon>
        <taxon>Eucarida</taxon>
        <taxon>Decapoda</taxon>
        <taxon>Pleocyemata</taxon>
        <taxon>Astacidea</taxon>
        <taxon>Nephropoidea</taxon>
        <taxon>Nephropidae</taxon>
        <taxon>Homarus</taxon>
    </lineage>
</organism>
<evidence type="ECO:0000313" key="5">
    <source>
        <dbReference type="Proteomes" id="UP000747542"/>
    </source>
</evidence>
<keyword evidence="2" id="KW-0472">Membrane</keyword>
<keyword evidence="1" id="KW-0560">Oxidoreductase</keyword>
<evidence type="ECO:0000259" key="3">
    <source>
        <dbReference type="Pfam" id="PF00080"/>
    </source>
</evidence>
<sequence>MGKCVAYVAASVVLLGIKALVAGLAVWYSHDRMNEALSSQVPVRRTSRVPHPRLGVSAGAGDGCRDVKGHYNPDNNNHATLRHIKDHVISLWGEKSIVGRSIVVHAGQDDLGLEGTEASLKTGDAGGRLACCTIYLTPESSM</sequence>
<accession>A0A8J5JY57</accession>
<comment type="cofactor">
    <cofactor evidence="1">
        <name>Cu cation</name>
        <dbReference type="ChEBI" id="CHEBI:23378"/>
    </cofactor>
    <text evidence="1">Binds 1 copper ion per subunit.</text>
</comment>
<reference evidence="4" key="1">
    <citation type="journal article" date="2021" name="Sci. Adv.">
        <title>The American lobster genome reveals insights on longevity, neural, and immune adaptations.</title>
        <authorList>
            <person name="Polinski J.M."/>
            <person name="Zimin A.V."/>
            <person name="Clark K.F."/>
            <person name="Kohn A.B."/>
            <person name="Sadowski N."/>
            <person name="Timp W."/>
            <person name="Ptitsyn A."/>
            <person name="Khanna P."/>
            <person name="Romanova D.Y."/>
            <person name="Williams P."/>
            <person name="Greenwood S.J."/>
            <person name="Moroz L.L."/>
            <person name="Walt D.R."/>
            <person name="Bodnar A.G."/>
        </authorList>
    </citation>
    <scope>NUCLEOTIDE SEQUENCE</scope>
    <source>
        <strain evidence="4">GMGI-L3</strain>
    </source>
</reference>
<dbReference type="Gene3D" id="2.60.40.200">
    <property type="entry name" value="Superoxide dismutase, copper/zinc binding domain"/>
    <property type="match status" value="1"/>
</dbReference>
<evidence type="ECO:0000256" key="1">
    <source>
        <dbReference type="RuleBase" id="RU000393"/>
    </source>
</evidence>
<protein>
    <recommendedName>
        <fullName evidence="1">Superoxide dismutase [Cu-Zn]</fullName>
        <ecNumber evidence="1">1.15.1.1</ecNumber>
    </recommendedName>
</protein>
<keyword evidence="5" id="KW-1185">Reference proteome</keyword>
<feature type="domain" description="Superoxide dismutase copper/zinc binding" evidence="3">
    <location>
        <begin position="83"/>
        <end position="134"/>
    </location>
</feature>
<dbReference type="EMBL" id="JAHLQT010026473">
    <property type="protein sequence ID" value="KAG7163258.1"/>
    <property type="molecule type" value="Genomic_DNA"/>
</dbReference>
<comment type="similarity">
    <text evidence="1">Belongs to the Cu-Zn superoxide dismutase family.</text>
</comment>
<dbReference type="GO" id="GO:0004784">
    <property type="term" value="F:superoxide dismutase activity"/>
    <property type="evidence" value="ECO:0007669"/>
    <property type="project" value="UniProtKB-EC"/>
</dbReference>
<comment type="caution">
    <text evidence="4">The sequence shown here is derived from an EMBL/GenBank/DDBJ whole genome shotgun (WGS) entry which is preliminary data.</text>
</comment>
<dbReference type="InterPro" id="IPR018152">
    <property type="entry name" value="SOD_Cu/Zn_BS"/>
</dbReference>
<keyword evidence="1" id="KW-0186">Copper</keyword>
<dbReference type="AlphaFoldDB" id="A0A8J5JY57"/>
<dbReference type="PROSITE" id="PS00332">
    <property type="entry name" value="SOD_CU_ZN_2"/>
    <property type="match status" value="1"/>
</dbReference>
<proteinExistence type="inferred from homology"/>
<comment type="cofactor">
    <cofactor evidence="1">
        <name>Zn(2+)</name>
        <dbReference type="ChEBI" id="CHEBI:29105"/>
    </cofactor>
    <text evidence="1">Binds 1 zinc ion per subunit.</text>
</comment>
<dbReference type="EC" id="1.15.1.1" evidence="1"/>
<dbReference type="Pfam" id="PF00080">
    <property type="entry name" value="Sod_Cu"/>
    <property type="match status" value="1"/>
</dbReference>
<comment type="catalytic activity">
    <reaction evidence="1">
        <text>2 superoxide + 2 H(+) = H2O2 + O2</text>
        <dbReference type="Rhea" id="RHEA:20696"/>
        <dbReference type="ChEBI" id="CHEBI:15378"/>
        <dbReference type="ChEBI" id="CHEBI:15379"/>
        <dbReference type="ChEBI" id="CHEBI:16240"/>
        <dbReference type="ChEBI" id="CHEBI:18421"/>
        <dbReference type="EC" id="1.15.1.1"/>
    </reaction>
</comment>
<dbReference type="GO" id="GO:0005507">
    <property type="term" value="F:copper ion binding"/>
    <property type="evidence" value="ECO:0007669"/>
    <property type="project" value="InterPro"/>
</dbReference>
<keyword evidence="2" id="KW-1133">Transmembrane helix</keyword>
<keyword evidence="1" id="KW-0862">Zinc</keyword>